<feature type="domain" description="ABC transporter" evidence="6">
    <location>
        <begin position="8"/>
        <end position="252"/>
    </location>
</feature>
<dbReference type="PROSITE" id="PS00211">
    <property type="entry name" value="ABC_TRANSPORTER_1"/>
    <property type="match status" value="1"/>
</dbReference>
<dbReference type="CDD" id="cd03225">
    <property type="entry name" value="ABC_cobalt_CbiO_domain1"/>
    <property type="match status" value="2"/>
</dbReference>
<comment type="subcellular location">
    <subcellularLocation>
        <location evidence="1">Cell membrane</location>
    </subcellularLocation>
</comment>
<evidence type="ECO:0000256" key="5">
    <source>
        <dbReference type="ARBA" id="ARBA00025157"/>
    </source>
</evidence>
<name>J1ARX4_9EURY</name>
<dbReference type="PANTHER" id="PTHR43553">
    <property type="entry name" value="HEAVY METAL TRANSPORTER"/>
    <property type="match status" value="1"/>
</dbReference>
<keyword evidence="2" id="KW-0813">Transport</keyword>
<dbReference type="PROSITE" id="PS00675">
    <property type="entry name" value="SIGMA54_INTERACT_1"/>
    <property type="match status" value="1"/>
</dbReference>
<dbReference type="InterPro" id="IPR027417">
    <property type="entry name" value="P-loop_NTPase"/>
</dbReference>
<dbReference type="PROSITE" id="PS50893">
    <property type="entry name" value="ABC_TRANSPORTER_2"/>
    <property type="match status" value="2"/>
</dbReference>
<keyword evidence="3" id="KW-0547">Nucleotide-binding</keyword>
<sequence>MTGPEPAVRIEGLTCTYPPGRRGPQPPALRDLSLTIWPGEFVLLVGQSGSGKSTLLRCVNGLIPHSHRGRMDGTVVVAGMDTRQREVCEIARKVGTVFQNPEHQLFSGNVESELAFGPEHLGIDAALIRERVARAAEATGIGHLMGREENELSWGERQRLAIASVLAMEPTILLLDEPVSGLDADGAGRLIATLTRLNREEGLTVIVAEHRFERFLPACSRFIALEAGAIVYDGPPAAFARANPPHPAPDLTLPGGHGTPALVFEEIAFTYPGKDRPVLDGASLTVRAGEIVVLTGPNGSGKTTLLRHANGLLQPDRGRVIVMGRAIAGQPVAAVAAEVGYLSQHADTHLFAETVEEEIAFAPKNLGFSSEKKEDCIARAIEGLGLAAIGRQAMPLALSVGEKQRVAIASILAMETPVIVLDEPTLGLDAGRKRDLAAILRGYAEEGRGVLVSTHDAGFASLLGGRQVSLRNSRIAAAEEER</sequence>
<dbReference type="InterPro" id="IPR015856">
    <property type="entry name" value="ABC_transpr_CbiO/EcfA_su"/>
</dbReference>
<evidence type="ECO:0000313" key="7">
    <source>
        <dbReference type="EMBL" id="EJG07793.1"/>
    </source>
</evidence>
<dbReference type="InterPro" id="IPR050095">
    <property type="entry name" value="ECF_ABC_transporter_ATP-bd"/>
</dbReference>
<dbReference type="Gene3D" id="3.40.50.300">
    <property type="entry name" value="P-loop containing nucleotide triphosphate hydrolases"/>
    <property type="match status" value="2"/>
</dbReference>
<dbReference type="Pfam" id="PF00005">
    <property type="entry name" value="ABC_tran"/>
    <property type="match status" value="2"/>
</dbReference>
<protein>
    <submittedName>
        <fullName evidence="7">Sigma 54 interacting domain protein</fullName>
    </submittedName>
</protein>
<evidence type="ECO:0000256" key="1">
    <source>
        <dbReference type="ARBA" id="ARBA00004236"/>
    </source>
</evidence>
<reference evidence="7 8" key="1">
    <citation type="submission" date="2011-08" db="EMBL/GenBank/DDBJ databases">
        <title>The complete genome of Methanofollis liminatans DSM 4140.</title>
        <authorList>
            <consortium name="US DOE Joint Genome Institute (JGI-PGF)"/>
            <person name="Lucas S."/>
            <person name="Han J."/>
            <person name="Lapidus A."/>
            <person name="Bruce D."/>
            <person name="Goodwin L."/>
            <person name="Pitluck S."/>
            <person name="Peters L."/>
            <person name="Kyrpides N."/>
            <person name="Mavromatis K."/>
            <person name="Ivanova N."/>
            <person name="Mikhailova N."/>
            <person name="Lu M."/>
            <person name="Detter J.C."/>
            <person name="Tapia R."/>
            <person name="Han C."/>
            <person name="Land M."/>
            <person name="Hauser L."/>
            <person name="Markowitz V."/>
            <person name="Cheng J.-F."/>
            <person name="Hugenholtz P."/>
            <person name="Woyke T."/>
            <person name="Wu D."/>
            <person name="Spring S."/>
            <person name="Schuler E."/>
            <person name="Brambilla E."/>
            <person name="Klenk H.-P."/>
            <person name="Eisen J.A."/>
        </authorList>
    </citation>
    <scope>NUCLEOTIDE SEQUENCE [LARGE SCALE GENOMIC DNA]</scope>
    <source>
        <strain evidence="7 8">DSM 4140</strain>
    </source>
</reference>
<dbReference type="InterPro" id="IPR003439">
    <property type="entry name" value="ABC_transporter-like_ATP-bd"/>
</dbReference>
<dbReference type="GO" id="GO:0042626">
    <property type="term" value="F:ATPase-coupled transmembrane transporter activity"/>
    <property type="evidence" value="ECO:0007669"/>
    <property type="project" value="TreeGrafter"/>
</dbReference>
<dbReference type="Proteomes" id="UP000005095">
    <property type="component" value="Chromosome"/>
</dbReference>
<dbReference type="EMBL" id="CM001555">
    <property type="protein sequence ID" value="EJG07793.1"/>
    <property type="molecule type" value="Genomic_DNA"/>
</dbReference>
<dbReference type="HOGENOM" id="CLU_000604_86_7_2"/>
<keyword evidence="4" id="KW-0067">ATP-binding</keyword>
<dbReference type="GO" id="GO:0005524">
    <property type="term" value="F:ATP binding"/>
    <property type="evidence" value="ECO:0007669"/>
    <property type="project" value="UniProtKB-KW"/>
</dbReference>
<evidence type="ECO:0000313" key="8">
    <source>
        <dbReference type="Proteomes" id="UP000005095"/>
    </source>
</evidence>
<gene>
    <name evidence="7" type="ORF">Metli_1849</name>
</gene>
<keyword evidence="8" id="KW-1185">Reference proteome</keyword>
<dbReference type="SUPFAM" id="SSF52540">
    <property type="entry name" value="P-loop containing nucleoside triphosphate hydrolases"/>
    <property type="match status" value="2"/>
</dbReference>
<accession>J1ARX4</accession>
<dbReference type="OrthoDB" id="35850at2157"/>
<dbReference type="STRING" id="28892.Metli_1849"/>
<dbReference type="GO" id="GO:0016887">
    <property type="term" value="F:ATP hydrolysis activity"/>
    <property type="evidence" value="ECO:0007669"/>
    <property type="project" value="InterPro"/>
</dbReference>
<evidence type="ECO:0000259" key="6">
    <source>
        <dbReference type="PROSITE" id="PS50893"/>
    </source>
</evidence>
<dbReference type="RefSeq" id="WP_004039720.1">
    <property type="nucleotide sequence ID" value="NZ_CM001555.1"/>
</dbReference>
<dbReference type="GO" id="GO:0043190">
    <property type="term" value="C:ATP-binding cassette (ABC) transporter complex"/>
    <property type="evidence" value="ECO:0007669"/>
    <property type="project" value="TreeGrafter"/>
</dbReference>
<proteinExistence type="predicted"/>
<dbReference type="InterPro" id="IPR003593">
    <property type="entry name" value="AAA+_ATPase"/>
</dbReference>
<comment type="function">
    <text evidence="5">Probably part of an ABC transporter complex. Responsible for energy coupling to the transport system.</text>
</comment>
<dbReference type="InterPro" id="IPR025662">
    <property type="entry name" value="Sigma_54_int_dom_ATP-bd_1"/>
</dbReference>
<organism evidence="7 8">
    <name type="scientific">Methanofollis liminatans DSM 4140</name>
    <dbReference type="NCBI Taxonomy" id="28892"/>
    <lineage>
        <taxon>Archaea</taxon>
        <taxon>Methanobacteriati</taxon>
        <taxon>Methanobacteriota</taxon>
        <taxon>Stenosarchaea group</taxon>
        <taxon>Methanomicrobia</taxon>
        <taxon>Methanomicrobiales</taxon>
        <taxon>Methanomicrobiaceae</taxon>
        <taxon>Methanofollis</taxon>
    </lineage>
</organism>
<dbReference type="InterPro" id="IPR017871">
    <property type="entry name" value="ABC_transporter-like_CS"/>
</dbReference>
<evidence type="ECO:0000256" key="2">
    <source>
        <dbReference type="ARBA" id="ARBA00022448"/>
    </source>
</evidence>
<evidence type="ECO:0000256" key="3">
    <source>
        <dbReference type="ARBA" id="ARBA00022741"/>
    </source>
</evidence>
<dbReference type="SMART" id="SM00382">
    <property type="entry name" value="AAA"/>
    <property type="match status" value="2"/>
</dbReference>
<feature type="domain" description="ABC transporter" evidence="6">
    <location>
        <begin position="262"/>
        <end position="482"/>
    </location>
</feature>
<dbReference type="AlphaFoldDB" id="J1ARX4"/>
<evidence type="ECO:0000256" key="4">
    <source>
        <dbReference type="ARBA" id="ARBA00022840"/>
    </source>
</evidence>